<dbReference type="RefSeq" id="WP_377260936.1">
    <property type="nucleotide sequence ID" value="NZ_JBHLUH010000083.1"/>
</dbReference>
<evidence type="ECO:0000256" key="1">
    <source>
        <dbReference type="ARBA" id="ARBA00006484"/>
    </source>
</evidence>
<dbReference type="Proteomes" id="UP001589867">
    <property type="component" value="Unassembled WGS sequence"/>
</dbReference>
<dbReference type="EMBL" id="JBHLUH010000083">
    <property type="protein sequence ID" value="MFC0533392.1"/>
    <property type="molecule type" value="Genomic_DNA"/>
</dbReference>
<dbReference type="Gene3D" id="3.40.50.720">
    <property type="entry name" value="NAD(P)-binding Rossmann-like Domain"/>
    <property type="match status" value="1"/>
</dbReference>
<sequence length="279" mass="29294">MRTLSGRTMLISGGSRGIGLAIATRAARDGANVALFGKTGTPHPTLPGTVYTAAEEIRQAGGRVLPMVADARDAEQVAEVVAATVAEFGGIDICVNNASAINLRGASDVSLKSLDLMTSINIRGTAVLTQHCLPHLRRSSNGHILTMSPPLNLSERWLGAHIPYTVTKYAMTLFTLGVAEELRSAGVAANCLWPHTLIGTAAVANLLGGEEALARSRTPAIVAEAAYEILSRDSREFTGRSVIDDELLASAGFEDFSSFAVSPNGQLELDLFVDSAPLP</sequence>
<evidence type="ECO:0000313" key="3">
    <source>
        <dbReference type="Proteomes" id="UP001589867"/>
    </source>
</evidence>
<gene>
    <name evidence="2" type="ORF">ACFFIA_37890</name>
</gene>
<comment type="similarity">
    <text evidence="1">Belongs to the short-chain dehydrogenases/reductases (SDR) family.</text>
</comment>
<proteinExistence type="inferred from homology"/>
<comment type="caution">
    <text evidence="2">The sequence shown here is derived from an EMBL/GenBank/DDBJ whole genome shotgun (WGS) entry which is preliminary data.</text>
</comment>
<dbReference type="InterPro" id="IPR020904">
    <property type="entry name" value="Sc_DH/Rdtase_CS"/>
</dbReference>
<dbReference type="NCBIfam" id="NF006133">
    <property type="entry name" value="PRK08278.1"/>
    <property type="match status" value="1"/>
</dbReference>
<dbReference type="InterPro" id="IPR002347">
    <property type="entry name" value="SDR_fam"/>
</dbReference>
<keyword evidence="3" id="KW-1185">Reference proteome</keyword>
<dbReference type="PANTHER" id="PTHR42808">
    <property type="entry name" value="HYDROXYSTEROID DEHYDROGENASE-LIKE PROTEIN 2"/>
    <property type="match status" value="1"/>
</dbReference>
<accession>A0ABV6MFA4</accession>
<dbReference type="InterPro" id="IPR036291">
    <property type="entry name" value="NAD(P)-bd_dom_sf"/>
</dbReference>
<dbReference type="PANTHER" id="PTHR42808:SF3">
    <property type="entry name" value="HYDROXYSTEROID DEHYDROGENASE-LIKE PROTEIN 2"/>
    <property type="match status" value="1"/>
</dbReference>
<dbReference type="Pfam" id="PF00106">
    <property type="entry name" value="adh_short"/>
    <property type="match status" value="1"/>
</dbReference>
<protein>
    <submittedName>
        <fullName evidence="2">SDR family oxidoreductase</fullName>
    </submittedName>
</protein>
<dbReference type="InterPro" id="IPR051935">
    <property type="entry name" value="HSDL2"/>
</dbReference>
<organism evidence="2 3">
    <name type="scientific">Phytohabitans kaempferiae</name>
    <dbReference type="NCBI Taxonomy" id="1620943"/>
    <lineage>
        <taxon>Bacteria</taxon>
        <taxon>Bacillati</taxon>
        <taxon>Actinomycetota</taxon>
        <taxon>Actinomycetes</taxon>
        <taxon>Micromonosporales</taxon>
        <taxon>Micromonosporaceae</taxon>
    </lineage>
</organism>
<dbReference type="SUPFAM" id="SSF51735">
    <property type="entry name" value="NAD(P)-binding Rossmann-fold domains"/>
    <property type="match status" value="1"/>
</dbReference>
<name>A0ABV6MFA4_9ACTN</name>
<evidence type="ECO:0000313" key="2">
    <source>
        <dbReference type="EMBL" id="MFC0533392.1"/>
    </source>
</evidence>
<reference evidence="2 3" key="1">
    <citation type="submission" date="2024-09" db="EMBL/GenBank/DDBJ databases">
        <authorList>
            <person name="Sun Q."/>
            <person name="Mori K."/>
        </authorList>
    </citation>
    <scope>NUCLEOTIDE SEQUENCE [LARGE SCALE GENOMIC DNA]</scope>
    <source>
        <strain evidence="2 3">TBRC 3947</strain>
    </source>
</reference>
<dbReference type="PRINTS" id="PR00081">
    <property type="entry name" value="GDHRDH"/>
</dbReference>
<dbReference type="PROSITE" id="PS00061">
    <property type="entry name" value="ADH_SHORT"/>
    <property type="match status" value="1"/>
</dbReference>